<name>A0A6J2K4D1_BOMMA</name>
<dbReference type="SMART" id="SM00700">
    <property type="entry name" value="JHBP"/>
    <property type="match status" value="1"/>
</dbReference>
<dbReference type="InterPro" id="IPR038606">
    <property type="entry name" value="To_sf"/>
</dbReference>
<organism evidence="1 2">
    <name type="scientific">Bombyx mandarina</name>
    <name type="common">Wild silk moth</name>
    <name type="synonym">Wild silkworm</name>
    <dbReference type="NCBI Taxonomy" id="7092"/>
    <lineage>
        <taxon>Eukaryota</taxon>
        <taxon>Metazoa</taxon>
        <taxon>Ecdysozoa</taxon>
        <taxon>Arthropoda</taxon>
        <taxon>Hexapoda</taxon>
        <taxon>Insecta</taxon>
        <taxon>Pterygota</taxon>
        <taxon>Neoptera</taxon>
        <taxon>Endopterygota</taxon>
        <taxon>Lepidoptera</taxon>
        <taxon>Glossata</taxon>
        <taxon>Ditrysia</taxon>
        <taxon>Bombycoidea</taxon>
        <taxon>Bombycidae</taxon>
        <taxon>Bombycinae</taxon>
        <taxon>Bombyx</taxon>
    </lineage>
</organism>
<dbReference type="PANTHER" id="PTHR11008:SF41">
    <property type="entry name" value="RE70318P"/>
    <property type="match status" value="1"/>
</dbReference>
<accession>A0A6J2K4D1</accession>
<dbReference type="RefSeq" id="XP_028036463.1">
    <property type="nucleotide sequence ID" value="XM_028180662.1"/>
</dbReference>
<dbReference type="PANTHER" id="PTHR11008">
    <property type="entry name" value="PROTEIN TAKEOUT-LIKE PROTEIN"/>
    <property type="match status" value="1"/>
</dbReference>
<dbReference type="Pfam" id="PF06585">
    <property type="entry name" value="JHBP"/>
    <property type="match status" value="1"/>
</dbReference>
<evidence type="ECO:0000313" key="2">
    <source>
        <dbReference type="RefSeq" id="XP_028036463.1"/>
    </source>
</evidence>
<dbReference type="Proteomes" id="UP000504629">
    <property type="component" value="Unplaced"/>
</dbReference>
<evidence type="ECO:0000313" key="1">
    <source>
        <dbReference type="Proteomes" id="UP000504629"/>
    </source>
</evidence>
<dbReference type="Gene3D" id="3.15.10.30">
    <property type="entry name" value="Haemolymph juvenile hormone binding protein"/>
    <property type="match status" value="1"/>
</dbReference>
<protein>
    <submittedName>
        <fullName evidence="2">Circadian clock-controlled protein-like</fullName>
    </submittedName>
</protein>
<keyword evidence="1" id="KW-1185">Reference proteome</keyword>
<dbReference type="AlphaFoldDB" id="A0A6J2K4D1"/>
<dbReference type="GeneID" id="114247656"/>
<proteinExistence type="predicted"/>
<dbReference type="OrthoDB" id="6852572at2759"/>
<sequence>MSLINFVGGLSKLRLLVGCRTETFSAIELGFVNIVKELLIFGTGPNTVLVPSLSPCKKEDNVCLLKLSKAIYALAVVGNPELQIESSDPLQRDEIIGNLGVINYKLFNNTCLGYKRCEVLNSKYNFEKSHVEFELRCPEFYMDGIYEIDGKLLGVPIQGKGPYWIRCKDYLVNVDAETTRVVGEDNKMHLAIKNFKVKADLRGGMDLQLDNLFNGNKQLADPVNNLIKLNWSPVAKILQEPTFNGNLKTLFKNFNKYLKLIPIENIILD</sequence>
<reference evidence="2" key="1">
    <citation type="submission" date="2025-08" db="UniProtKB">
        <authorList>
            <consortium name="RefSeq"/>
        </authorList>
    </citation>
    <scope>IDENTIFICATION</scope>
    <source>
        <tissue evidence="2">Silk gland</tissue>
    </source>
</reference>
<dbReference type="KEGG" id="bman:114247656"/>
<gene>
    <name evidence="2" type="primary">LOC114247656</name>
</gene>
<dbReference type="InterPro" id="IPR010562">
    <property type="entry name" value="Haemolymph_juvenile_hormone-bd"/>
</dbReference>
<dbReference type="GO" id="GO:0005615">
    <property type="term" value="C:extracellular space"/>
    <property type="evidence" value="ECO:0007669"/>
    <property type="project" value="TreeGrafter"/>
</dbReference>